<dbReference type="EMBL" id="JABSTQ010000799">
    <property type="protein sequence ID" value="KAG0445192.1"/>
    <property type="molecule type" value="Genomic_DNA"/>
</dbReference>
<dbReference type="Proteomes" id="UP000805193">
    <property type="component" value="Unassembled WGS sequence"/>
</dbReference>
<gene>
    <name evidence="1" type="ORF">HPB47_018730</name>
</gene>
<comment type="caution">
    <text evidence="1">The sequence shown here is derived from an EMBL/GenBank/DDBJ whole genome shotgun (WGS) entry which is preliminary data.</text>
</comment>
<name>A0AC60R142_IXOPE</name>
<evidence type="ECO:0000313" key="2">
    <source>
        <dbReference type="Proteomes" id="UP000805193"/>
    </source>
</evidence>
<keyword evidence="2" id="KW-1185">Reference proteome</keyword>
<accession>A0AC60R142</accession>
<organism evidence="1 2">
    <name type="scientific">Ixodes persulcatus</name>
    <name type="common">Taiga tick</name>
    <dbReference type="NCBI Taxonomy" id="34615"/>
    <lineage>
        <taxon>Eukaryota</taxon>
        <taxon>Metazoa</taxon>
        <taxon>Ecdysozoa</taxon>
        <taxon>Arthropoda</taxon>
        <taxon>Chelicerata</taxon>
        <taxon>Arachnida</taxon>
        <taxon>Acari</taxon>
        <taxon>Parasitiformes</taxon>
        <taxon>Ixodida</taxon>
        <taxon>Ixodoidea</taxon>
        <taxon>Ixodidae</taxon>
        <taxon>Ixodinae</taxon>
        <taxon>Ixodes</taxon>
    </lineage>
</organism>
<protein>
    <submittedName>
        <fullName evidence="1">Uncharacterized protein</fullName>
    </submittedName>
</protein>
<sequence>MENQALKEETKTAYGNVDLKNDSEVEFFTGLPSSGMFWALLHYILALYTPNFSAKMPHWSQLLMVLMKLRLGLLNKDLSSRFGICPGTV</sequence>
<proteinExistence type="predicted"/>
<reference evidence="1 2" key="1">
    <citation type="journal article" date="2020" name="Cell">
        <title>Large-Scale Comparative Analyses of Tick Genomes Elucidate Their Genetic Diversity and Vector Capacities.</title>
        <authorList>
            <consortium name="Tick Genome and Microbiome Consortium (TIGMIC)"/>
            <person name="Jia N."/>
            <person name="Wang J."/>
            <person name="Shi W."/>
            <person name="Du L."/>
            <person name="Sun Y."/>
            <person name="Zhan W."/>
            <person name="Jiang J.F."/>
            <person name="Wang Q."/>
            <person name="Zhang B."/>
            <person name="Ji P."/>
            <person name="Bell-Sakyi L."/>
            <person name="Cui X.M."/>
            <person name="Yuan T.T."/>
            <person name="Jiang B.G."/>
            <person name="Yang W.F."/>
            <person name="Lam T.T."/>
            <person name="Chang Q.C."/>
            <person name="Ding S.J."/>
            <person name="Wang X.J."/>
            <person name="Zhu J.G."/>
            <person name="Ruan X.D."/>
            <person name="Zhao L."/>
            <person name="Wei J.T."/>
            <person name="Ye R.Z."/>
            <person name="Que T.C."/>
            <person name="Du C.H."/>
            <person name="Zhou Y.H."/>
            <person name="Cheng J.X."/>
            <person name="Dai P.F."/>
            <person name="Guo W.B."/>
            <person name="Han X.H."/>
            <person name="Huang E.J."/>
            <person name="Li L.F."/>
            <person name="Wei W."/>
            <person name="Gao Y.C."/>
            <person name="Liu J.Z."/>
            <person name="Shao H.Z."/>
            <person name="Wang X."/>
            <person name="Wang C.C."/>
            <person name="Yang T.C."/>
            <person name="Huo Q.B."/>
            <person name="Li W."/>
            <person name="Chen H.Y."/>
            <person name="Chen S.E."/>
            <person name="Zhou L.G."/>
            <person name="Ni X.B."/>
            <person name="Tian J.H."/>
            <person name="Sheng Y."/>
            <person name="Liu T."/>
            <person name="Pan Y.S."/>
            <person name="Xia L.Y."/>
            <person name="Li J."/>
            <person name="Zhao F."/>
            <person name="Cao W.C."/>
        </authorList>
    </citation>
    <scope>NUCLEOTIDE SEQUENCE [LARGE SCALE GENOMIC DNA]</scope>
    <source>
        <strain evidence="1">Iper-2018</strain>
    </source>
</reference>
<evidence type="ECO:0000313" key="1">
    <source>
        <dbReference type="EMBL" id="KAG0445192.1"/>
    </source>
</evidence>